<sequence length="85" mass="9944">MLSTFWGRVLFWFLGGYCPCSCPSAFQSISSGLQNYKIILFAMLFLQNLQCNTFWTLADNEILQRFFPSDLRVLKQQSVMRLMCQ</sequence>
<name>A0AA38UMY2_9AGAR</name>
<evidence type="ECO:0000313" key="1">
    <source>
        <dbReference type="EMBL" id="KAJ3979136.1"/>
    </source>
</evidence>
<organism evidence="1 2">
    <name type="scientific">Lentinula detonsa</name>
    <dbReference type="NCBI Taxonomy" id="2804962"/>
    <lineage>
        <taxon>Eukaryota</taxon>
        <taxon>Fungi</taxon>
        <taxon>Dikarya</taxon>
        <taxon>Basidiomycota</taxon>
        <taxon>Agaricomycotina</taxon>
        <taxon>Agaricomycetes</taxon>
        <taxon>Agaricomycetidae</taxon>
        <taxon>Agaricales</taxon>
        <taxon>Marasmiineae</taxon>
        <taxon>Omphalotaceae</taxon>
        <taxon>Lentinula</taxon>
    </lineage>
</organism>
<proteinExistence type="predicted"/>
<dbReference type="Proteomes" id="UP001163850">
    <property type="component" value="Unassembled WGS sequence"/>
</dbReference>
<evidence type="ECO:0000313" key="2">
    <source>
        <dbReference type="Proteomes" id="UP001163850"/>
    </source>
</evidence>
<dbReference type="AlphaFoldDB" id="A0AA38UMY2"/>
<comment type="caution">
    <text evidence="1">The sequence shown here is derived from an EMBL/GenBank/DDBJ whole genome shotgun (WGS) entry which is preliminary data.</text>
</comment>
<gene>
    <name evidence="1" type="ORF">F5890DRAFT_1547296</name>
</gene>
<dbReference type="EMBL" id="MU802468">
    <property type="protein sequence ID" value="KAJ3979136.1"/>
    <property type="molecule type" value="Genomic_DNA"/>
</dbReference>
<protein>
    <submittedName>
        <fullName evidence="1">Uncharacterized protein</fullName>
    </submittedName>
</protein>
<accession>A0AA38UMY2</accession>
<reference evidence="1" key="1">
    <citation type="submission" date="2022-08" db="EMBL/GenBank/DDBJ databases">
        <authorList>
            <consortium name="DOE Joint Genome Institute"/>
            <person name="Min B."/>
            <person name="Riley R."/>
            <person name="Sierra-Patev S."/>
            <person name="Naranjo-Ortiz M."/>
            <person name="Looney B."/>
            <person name="Konkel Z."/>
            <person name="Slot J.C."/>
            <person name="Sakamoto Y."/>
            <person name="Steenwyk J.L."/>
            <person name="Rokas A."/>
            <person name="Carro J."/>
            <person name="Camarero S."/>
            <person name="Ferreira P."/>
            <person name="Molpeceres G."/>
            <person name="Ruiz-Duenas F.J."/>
            <person name="Serrano A."/>
            <person name="Henrissat B."/>
            <person name="Drula E."/>
            <person name="Hughes K.W."/>
            <person name="Mata J.L."/>
            <person name="Ishikawa N.K."/>
            <person name="Vargas-Isla R."/>
            <person name="Ushijima S."/>
            <person name="Smith C.A."/>
            <person name="Ahrendt S."/>
            <person name="Andreopoulos W."/>
            <person name="He G."/>
            <person name="Labutti K."/>
            <person name="Lipzen A."/>
            <person name="Ng V."/>
            <person name="Sandor L."/>
            <person name="Barry K."/>
            <person name="Martinez A.T."/>
            <person name="Xiao Y."/>
            <person name="Gibbons J.G."/>
            <person name="Terashima K."/>
            <person name="Hibbett D.S."/>
            <person name="Grigoriev I.V."/>
        </authorList>
    </citation>
    <scope>NUCLEOTIDE SEQUENCE</scope>
    <source>
        <strain evidence="1">TFB7829</strain>
    </source>
</reference>